<reference evidence="1 2" key="2">
    <citation type="journal article" date="2017" name="Front. Plant Sci.">
        <title>Gene Classification and Mining of Molecular Markers Useful in Red Clover (Trifolium pratense) Breeding.</title>
        <authorList>
            <person name="Istvanek J."/>
            <person name="Dluhosova J."/>
            <person name="Dluhos P."/>
            <person name="Patkova L."/>
            <person name="Nedelnik J."/>
            <person name="Repkova J."/>
        </authorList>
    </citation>
    <scope>NUCLEOTIDE SEQUENCE [LARGE SCALE GENOMIC DNA]</scope>
    <source>
        <strain evidence="2">cv. Tatra</strain>
        <tissue evidence="1">Young leaves</tissue>
    </source>
</reference>
<proteinExistence type="predicted"/>
<reference evidence="1 2" key="1">
    <citation type="journal article" date="2014" name="Am. J. Bot.">
        <title>Genome assembly and annotation for red clover (Trifolium pratense; Fabaceae).</title>
        <authorList>
            <person name="Istvanek J."/>
            <person name="Jaros M."/>
            <person name="Krenek A."/>
            <person name="Repkova J."/>
        </authorList>
    </citation>
    <scope>NUCLEOTIDE SEQUENCE [LARGE SCALE GENOMIC DNA]</scope>
    <source>
        <strain evidence="2">cv. Tatra</strain>
        <tissue evidence="1">Young leaves</tissue>
    </source>
</reference>
<evidence type="ECO:0000313" key="1">
    <source>
        <dbReference type="EMBL" id="PNX86121.1"/>
    </source>
</evidence>
<name>A0A2K3M5P9_TRIPR</name>
<dbReference type="ExpressionAtlas" id="A0A2K3M5P9">
    <property type="expression patterns" value="baseline"/>
</dbReference>
<organism evidence="1 2">
    <name type="scientific">Trifolium pratense</name>
    <name type="common">Red clover</name>
    <dbReference type="NCBI Taxonomy" id="57577"/>
    <lineage>
        <taxon>Eukaryota</taxon>
        <taxon>Viridiplantae</taxon>
        <taxon>Streptophyta</taxon>
        <taxon>Embryophyta</taxon>
        <taxon>Tracheophyta</taxon>
        <taxon>Spermatophyta</taxon>
        <taxon>Magnoliopsida</taxon>
        <taxon>eudicotyledons</taxon>
        <taxon>Gunneridae</taxon>
        <taxon>Pentapetalae</taxon>
        <taxon>rosids</taxon>
        <taxon>fabids</taxon>
        <taxon>Fabales</taxon>
        <taxon>Fabaceae</taxon>
        <taxon>Papilionoideae</taxon>
        <taxon>50 kb inversion clade</taxon>
        <taxon>NPAAA clade</taxon>
        <taxon>Hologalegina</taxon>
        <taxon>IRL clade</taxon>
        <taxon>Trifolieae</taxon>
        <taxon>Trifolium</taxon>
    </lineage>
</organism>
<dbReference type="Proteomes" id="UP000236291">
    <property type="component" value="Unassembled WGS sequence"/>
</dbReference>
<sequence length="123" mass="13626">MAEQFSSSVQFGLNLSKRIHHTPVPLPEMTRSSEEFLPTAPMCYAVIPDPQVVDNPDIRSYQPYVYGLCDPPALIPLQLQGIEMEVECCLDTAFVTVTGRWRVHCVTGSSLCDCQVAIPIGEQ</sequence>
<evidence type="ECO:0000313" key="2">
    <source>
        <dbReference type="Proteomes" id="UP000236291"/>
    </source>
</evidence>
<feature type="non-terminal residue" evidence="1">
    <location>
        <position position="123"/>
    </location>
</feature>
<dbReference type="PANTHER" id="PTHR46503:SF9">
    <property type="entry name" value="INTER ALPHA-TRYPSIN INHIBITOR, HEAVY CHAIN-LIKE PROTEIN"/>
    <property type="match status" value="1"/>
</dbReference>
<dbReference type="PANTHER" id="PTHR46503">
    <property type="entry name" value="INTER-ALPHA-TRYPSIN INHIBITOR HEAVY CHAIN-LIKE PROTEIN"/>
    <property type="match status" value="1"/>
</dbReference>
<dbReference type="AlphaFoldDB" id="A0A2K3M5P9"/>
<protein>
    <submittedName>
        <fullName evidence="1">Inter-alpha-trypsin inhibitor heavy chain H3</fullName>
    </submittedName>
</protein>
<dbReference type="STRING" id="57577.A0A2K3M5P9"/>
<comment type="caution">
    <text evidence="1">The sequence shown here is derived from an EMBL/GenBank/DDBJ whole genome shotgun (WGS) entry which is preliminary data.</text>
</comment>
<accession>A0A2K3M5P9</accession>
<gene>
    <name evidence="1" type="ORF">L195_g042197</name>
</gene>
<dbReference type="EMBL" id="ASHM01050371">
    <property type="protein sequence ID" value="PNX86121.1"/>
    <property type="molecule type" value="Genomic_DNA"/>
</dbReference>